<evidence type="ECO:0000313" key="2">
    <source>
        <dbReference type="EMBL" id="QLH84751.1"/>
    </source>
</evidence>
<sequence>MYVCRCHTCGESRSAAAREHVQRFFNDHAADEHEVVLKRVESTAGPASGAPDGDRWGEEPSFPEPTDEVR</sequence>
<dbReference type="AlphaFoldDB" id="A0A7D5T7H8"/>
<reference evidence="2 3" key="1">
    <citation type="submission" date="2020-07" db="EMBL/GenBank/DDBJ databases">
        <title>Halosimplex litoreum sp. nov. and Halosimplex rubrum sp. nov., isolated from different salt environments.</title>
        <authorList>
            <person name="Cui H."/>
        </authorList>
    </citation>
    <scope>NUCLEOTIDE SEQUENCE [LARGE SCALE GENOMIC DNA]</scope>
    <source>
        <strain evidence="2 3">R2</strain>
    </source>
</reference>
<dbReference type="OrthoDB" id="284643at2157"/>
<gene>
    <name evidence="2" type="ORF">HZS54_25265</name>
</gene>
<protein>
    <submittedName>
        <fullName evidence="2">Uncharacterized protein</fullName>
    </submittedName>
</protein>
<evidence type="ECO:0000256" key="1">
    <source>
        <dbReference type="SAM" id="MobiDB-lite"/>
    </source>
</evidence>
<name>A0A7D5T7H8_9EURY</name>
<dbReference type="RefSeq" id="WP_179919829.1">
    <property type="nucleotide sequence ID" value="NZ_CP058909.1"/>
</dbReference>
<dbReference type="GeneID" id="56085976"/>
<dbReference type="KEGG" id="hpel:HZS54_25265"/>
<dbReference type="EMBL" id="CP058909">
    <property type="protein sequence ID" value="QLH84751.1"/>
    <property type="molecule type" value="Genomic_DNA"/>
</dbReference>
<proteinExistence type="predicted"/>
<accession>A0A7D5T7H8</accession>
<organism evidence="2 3">
    <name type="scientific">Halosimplex pelagicum</name>
    <dbReference type="NCBI Taxonomy" id="869886"/>
    <lineage>
        <taxon>Archaea</taxon>
        <taxon>Methanobacteriati</taxon>
        <taxon>Methanobacteriota</taxon>
        <taxon>Stenosarchaea group</taxon>
        <taxon>Halobacteria</taxon>
        <taxon>Halobacteriales</taxon>
        <taxon>Haloarculaceae</taxon>
        <taxon>Halosimplex</taxon>
    </lineage>
</organism>
<evidence type="ECO:0000313" key="3">
    <source>
        <dbReference type="Proteomes" id="UP000509346"/>
    </source>
</evidence>
<feature type="region of interest" description="Disordered" evidence="1">
    <location>
        <begin position="39"/>
        <end position="70"/>
    </location>
</feature>
<keyword evidence="3" id="KW-1185">Reference proteome</keyword>
<dbReference type="Proteomes" id="UP000509346">
    <property type="component" value="Chromosome"/>
</dbReference>